<dbReference type="AlphaFoldDB" id="A0ABC9WWH0"/>
<dbReference type="Proteomes" id="UP001623348">
    <property type="component" value="Unassembled WGS sequence"/>
</dbReference>
<proteinExistence type="predicted"/>
<accession>A0ABC9WWH0</accession>
<protein>
    <submittedName>
        <fullName evidence="1">Zinc finger and BTB domain-containing protein 5</fullName>
    </submittedName>
</protein>
<comment type="caution">
    <text evidence="1">The sequence shown here is derived from an EMBL/GenBank/DDBJ whole genome shotgun (WGS) entry which is preliminary data.</text>
</comment>
<gene>
    <name evidence="1" type="ORF">GRJ2_001441100</name>
</gene>
<keyword evidence="2" id="KW-1185">Reference proteome</keyword>
<name>A0ABC9WWH0_GRUJA</name>
<organism evidence="1 2">
    <name type="scientific">Grus japonensis</name>
    <name type="common">Japanese crane</name>
    <name type="synonym">Red-crowned crane</name>
    <dbReference type="NCBI Taxonomy" id="30415"/>
    <lineage>
        <taxon>Eukaryota</taxon>
        <taxon>Metazoa</taxon>
        <taxon>Chordata</taxon>
        <taxon>Craniata</taxon>
        <taxon>Vertebrata</taxon>
        <taxon>Euteleostomi</taxon>
        <taxon>Archelosauria</taxon>
        <taxon>Archosauria</taxon>
        <taxon>Dinosauria</taxon>
        <taxon>Saurischia</taxon>
        <taxon>Theropoda</taxon>
        <taxon>Coelurosauria</taxon>
        <taxon>Aves</taxon>
        <taxon>Neognathae</taxon>
        <taxon>Neoaves</taxon>
        <taxon>Gruiformes</taxon>
        <taxon>Gruidae</taxon>
        <taxon>Grus</taxon>
    </lineage>
</organism>
<reference evidence="1 2" key="1">
    <citation type="submission" date="2024-06" db="EMBL/GenBank/DDBJ databases">
        <title>The draft genome of Grus japonensis, version 3.</title>
        <authorList>
            <person name="Nabeshima K."/>
            <person name="Suzuki S."/>
            <person name="Onuma M."/>
        </authorList>
    </citation>
    <scope>NUCLEOTIDE SEQUENCE [LARGE SCALE GENOMIC DNA]</scope>
    <source>
        <strain evidence="1 2">451A</strain>
    </source>
</reference>
<evidence type="ECO:0000313" key="1">
    <source>
        <dbReference type="EMBL" id="GAB0189758.1"/>
    </source>
</evidence>
<evidence type="ECO:0000313" key="2">
    <source>
        <dbReference type="Proteomes" id="UP001623348"/>
    </source>
</evidence>
<sequence>MDLLLAKAKPISDNGSTSMITYLRRGKKLRHNSGWKRGVRICERNNSADPQNLRSHGKRSPRWSRFAGRTCDPMVDPRWSSLFLKVCTPWKGPTLEQLVKNCSPWEGLTLEKFVEDCLLWVGPHAGAGEEYEEEGVAETPDR</sequence>
<dbReference type="EMBL" id="BAAFJT010000005">
    <property type="protein sequence ID" value="GAB0189758.1"/>
    <property type="molecule type" value="Genomic_DNA"/>
</dbReference>